<dbReference type="InterPro" id="IPR035906">
    <property type="entry name" value="MetI-like_sf"/>
</dbReference>
<accession>A0ABN6P316</accession>
<feature type="transmembrane region" description="Helical" evidence="9">
    <location>
        <begin position="111"/>
        <end position="134"/>
    </location>
</feature>
<keyword evidence="7 9" id="KW-1133">Transmembrane helix</keyword>
<evidence type="ECO:0000256" key="9">
    <source>
        <dbReference type="RuleBase" id="RU363032"/>
    </source>
</evidence>
<keyword evidence="3" id="KW-1003">Cell membrane</keyword>
<reference evidence="11 12" key="1">
    <citation type="journal article" date="2016" name="Microbes Environ.">
        <title>Phylogenetically diverse aerobic anoxygenic phototrophic bacteria isolated from epilithic biofilms in Tama river, Japan.</title>
        <authorList>
            <person name="Hirose S."/>
            <person name="Matsuura K."/>
            <person name="Haruta S."/>
        </authorList>
    </citation>
    <scope>NUCLEOTIDE SEQUENCE [LARGE SCALE GENOMIC DNA]</scope>
    <source>
        <strain evidence="11 12">S08</strain>
    </source>
</reference>
<dbReference type="InterPro" id="IPR000515">
    <property type="entry name" value="MetI-like"/>
</dbReference>
<keyword evidence="8 9" id="KW-0472">Membrane</keyword>
<dbReference type="Proteomes" id="UP000831327">
    <property type="component" value="Chromosome"/>
</dbReference>
<dbReference type="CDD" id="cd06261">
    <property type="entry name" value="TM_PBP2"/>
    <property type="match status" value="1"/>
</dbReference>
<feature type="transmembrane region" description="Helical" evidence="9">
    <location>
        <begin position="241"/>
        <end position="264"/>
    </location>
</feature>
<evidence type="ECO:0000259" key="10">
    <source>
        <dbReference type="PROSITE" id="PS50928"/>
    </source>
</evidence>
<keyword evidence="12" id="KW-1185">Reference proteome</keyword>
<comment type="similarity">
    <text evidence="9">Belongs to the binding-protein-dependent transport system permease family.</text>
</comment>
<dbReference type="InterPro" id="IPR025966">
    <property type="entry name" value="OppC_N"/>
</dbReference>
<dbReference type="PANTHER" id="PTHR43386">
    <property type="entry name" value="OLIGOPEPTIDE TRANSPORT SYSTEM PERMEASE PROTEIN APPC"/>
    <property type="match status" value="1"/>
</dbReference>
<evidence type="ECO:0000313" key="11">
    <source>
        <dbReference type="EMBL" id="BDG71720.1"/>
    </source>
</evidence>
<evidence type="ECO:0000256" key="8">
    <source>
        <dbReference type="ARBA" id="ARBA00023136"/>
    </source>
</evidence>
<feature type="transmembrane region" description="Helical" evidence="9">
    <location>
        <begin position="140"/>
        <end position="158"/>
    </location>
</feature>
<organism evidence="11 12">
    <name type="scientific">Roseomonas fluvialis</name>
    <dbReference type="NCBI Taxonomy" id="1750527"/>
    <lineage>
        <taxon>Bacteria</taxon>
        <taxon>Pseudomonadati</taxon>
        <taxon>Pseudomonadota</taxon>
        <taxon>Alphaproteobacteria</taxon>
        <taxon>Acetobacterales</taxon>
        <taxon>Roseomonadaceae</taxon>
        <taxon>Roseomonas</taxon>
    </lineage>
</organism>
<evidence type="ECO:0000256" key="4">
    <source>
        <dbReference type="ARBA" id="ARBA00022692"/>
    </source>
</evidence>
<dbReference type="SUPFAM" id="SSF161098">
    <property type="entry name" value="MetI-like"/>
    <property type="match status" value="1"/>
</dbReference>
<keyword evidence="4 9" id="KW-0812">Transmembrane</keyword>
<proteinExistence type="inferred from homology"/>
<keyword evidence="2 9" id="KW-0813">Transport</keyword>
<dbReference type="Gene3D" id="1.10.3720.10">
    <property type="entry name" value="MetI-like"/>
    <property type="match status" value="1"/>
</dbReference>
<dbReference type="PROSITE" id="PS50928">
    <property type="entry name" value="ABC_TM1"/>
    <property type="match status" value="1"/>
</dbReference>
<evidence type="ECO:0000256" key="3">
    <source>
        <dbReference type="ARBA" id="ARBA00022475"/>
    </source>
</evidence>
<dbReference type="Pfam" id="PF12911">
    <property type="entry name" value="OppC_N"/>
    <property type="match status" value="1"/>
</dbReference>
<dbReference type="InterPro" id="IPR050366">
    <property type="entry name" value="BP-dependent_transpt_permease"/>
</dbReference>
<dbReference type="PANTHER" id="PTHR43386:SF1">
    <property type="entry name" value="D,D-DIPEPTIDE TRANSPORT SYSTEM PERMEASE PROTEIN DDPC-RELATED"/>
    <property type="match status" value="1"/>
</dbReference>
<name>A0ABN6P316_9PROT</name>
<sequence>MGMRTQKLMVGFAIVVLALYVLAAVGADWLVPFDPANQQIPMRLKPPGTEGPGGVHWFGTDALGRDILSMVLVATRPALLVSFSATAVAATVGVLLGGLAGYRGGRVATALLTLTNIQLSFPFFLLAITIVGILTPSTSLVVLVIALGTWVPFARVSYSETLQIREQEYIEAVRVMRGSHTRILWRHVLPGIMPSIIVLCTFEIAAAIVIEAGLSFVGLGVPTRTPTWGRMLSEGRDYMHGAWWMTVIPGIAIVLLALCVNLVGEHLRDVADPRQRRR</sequence>
<dbReference type="EMBL" id="AP025637">
    <property type="protein sequence ID" value="BDG71720.1"/>
    <property type="molecule type" value="Genomic_DNA"/>
</dbReference>
<keyword evidence="5" id="KW-0571">Peptide transport</keyword>
<dbReference type="Pfam" id="PF00528">
    <property type="entry name" value="BPD_transp_1"/>
    <property type="match status" value="1"/>
</dbReference>
<feature type="domain" description="ABC transmembrane type-1" evidence="10">
    <location>
        <begin position="75"/>
        <end position="264"/>
    </location>
</feature>
<evidence type="ECO:0000256" key="2">
    <source>
        <dbReference type="ARBA" id="ARBA00022448"/>
    </source>
</evidence>
<evidence type="ECO:0000256" key="5">
    <source>
        <dbReference type="ARBA" id="ARBA00022856"/>
    </source>
</evidence>
<comment type="subcellular location">
    <subcellularLocation>
        <location evidence="1 9">Cell membrane</location>
        <topology evidence="1 9">Multi-pass membrane protein</topology>
    </subcellularLocation>
</comment>
<evidence type="ECO:0000313" key="12">
    <source>
        <dbReference type="Proteomes" id="UP000831327"/>
    </source>
</evidence>
<evidence type="ECO:0000256" key="7">
    <source>
        <dbReference type="ARBA" id="ARBA00022989"/>
    </source>
</evidence>
<evidence type="ECO:0000256" key="6">
    <source>
        <dbReference type="ARBA" id="ARBA00022927"/>
    </source>
</evidence>
<feature type="transmembrane region" description="Helical" evidence="9">
    <location>
        <begin position="78"/>
        <end position="99"/>
    </location>
</feature>
<gene>
    <name evidence="11" type="ORF">Rmf_16490</name>
</gene>
<feature type="transmembrane region" description="Helical" evidence="9">
    <location>
        <begin position="196"/>
        <end position="221"/>
    </location>
</feature>
<keyword evidence="6" id="KW-0653">Protein transport</keyword>
<evidence type="ECO:0000256" key="1">
    <source>
        <dbReference type="ARBA" id="ARBA00004651"/>
    </source>
</evidence>
<protein>
    <submittedName>
        <fullName evidence="11">Peptide ABC transporter permease</fullName>
    </submittedName>
</protein>